<evidence type="ECO:0000256" key="1">
    <source>
        <dbReference type="ARBA" id="ARBA00004651"/>
    </source>
</evidence>
<protein>
    <recommendedName>
        <fullName evidence="9">Gustatory receptor</fullName>
    </recommendedName>
</protein>
<dbReference type="GO" id="GO:0050909">
    <property type="term" value="P:sensory perception of taste"/>
    <property type="evidence" value="ECO:0007669"/>
    <property type="project" value="InterPro"/>
</dbReference>
<feature type="transmembrane region" description="Helical" evidence="6">
    <location>
        <begin position="100"/>
        <end position="120"/>
    </location>
</feature>
<keyword evidence="2" id="KW-1003">Cell membrane</keyword>
<keyword evidence="8" id="KW-1185">Reference proteome</keyword>
<accession>A0AAV6TXJ9</accession>
<feature type="transmembrane region" description="Helical" evidence="6">
    <location>
        <begin position="208"/>
        <end position="229"/>
    </location>
</feature>
<evidence type="ECO:0008006" key="9">
    <source>
        <dbReference type="Google" id="ProtNLM"/>
    </source>
</evidence>
<evidence type="ECO:0000256" key="3">
    <source>
        <dbReference type="ARBA" id="ARBA00022692"/>
    </source>
</evidence>
<dbReference type="EMBL" id="JAFNEN010000864">
    <property type="protein sequence ID" value="KAG8176573.1"/>
    <property type="molecule type" value="Genomic_DNA"/>
</dbReference>
<comment type="subcellular location">
    <subcellularLocation>
        <location evidence="1">Cell membrane</location>
        <topology evidence="1">Multi-pass membrane protein</topology>
    </subcellularLocation>
</comment>
<proteinExistence type="predicted"/>
<comment type="caution">
    <text evidence="7">The sequence shown here is derived from an EMBL/GenBank/DDBJ whole genome shotgun (WGS) entry which is preliminary data.</text>
</comment>
<dbReference type="Pfam" id="PF08395">
    <property type="entry name" value="7tm_7"/>
    <property type="match status" value="1"/>
</dbReference>
<organism evidence="7 8">
    <name type="scientific">Oedothorax gibbosus</name>
    <dbReference type="NCBI Taxonomy" id="931172"/>
    <lineage>
        <taxon>Eukaryota</taxon>
        <taxon>Metazoa</taxon>
        <taxon>Ecdysozoa</taxon>
        <taxon>Arthropoda</taxon>
        <taxon>Chelicerata</taxon>
        <taxon>Arachnida</taxon>
        <taxon>Araneae</taxon>
        <taxon>Araneomorphae</taxon>
        <taxon>Entelegynae</taxon>
        <taxon>Araneoidea</taxon>
        <taxon>Linyphiidae</taxon>
        <taxon>Erigoninae</taxon>
        <taxon>Oedothorax</taxon>
    </lineage>
</organism>
<name>A0AAV6TXJ9_9ARAC</name>
<evidence type="ECO:0000256" key="5">
    <source>
        <dbReference type="ARBA" id="ARBA00023136"/>
    </source>
</evidence>
<evidence type="ECO:0000256" key="2">
    <source>
        <dbReference type="ARBA" id="ARBA00022475"/>
    </source>
</evidence>
<dbReference type="InterPro" id="IPR013604">
    <property type="entry name" value="7TM_chemorcpt"/>
</dbReference>
<sequence>MTVTAELAASYSSSKFKSVAILSEHYYAIRCFSVTCIAAVLSGSSVVLTIFYSLICKSISSLFQELFRQVQTENGKRYYVNILKAYEGITDLVSSMNDYFSFQVFAVVVSSMGGLFWVNYNIIFIPTKDLNGYLYAICAGTLYISLIVAILLSASSANQAGWMARDALAELPAKFPANRREIKENIRDCCRRKVSLILWNAYVIDRTLLISLFGSLITYGILVATLGSVQSTN</sequence>
<evidence type="ECO:0000256" key="6">
    <source>
        <dbReference type="SAM" id="Phobius"/>
    </source>
</evidence>
<evidence type="ECO:0000256" key="4">
    <source>
        <dbReference type="ARBA" id="ARBA00022989"/>
    </source>
</evidence>
<dbReference type="GO" id="GO:0005886">
    <property type="term" value="C:plasma membrane"/>
    <property type="evidence" value="ECO:0007669"/>
    <property type="project" value="UniProtKB-SubCell"/>
</dbReference>
<keyword evidence="3 6" id="KW-0812">Transmembrane</keyword>
<keyword evidence="5 6" id="KW-0472">Membrane</keyword>
<dbReference type="AlphaFoldDB" id="A0AAV6TXJ9"/>
<dbReference type="Proteomes" id="UP000827092">
    <property type="component" value="Unassembled WGS sequence"/>
</dbReference>
<evidence type="ECO:0000313" key="8">
    <source>
        <dbReference type="Proteomes" id="UP000827092"/>
    </source>
</evidence>
<reference evidence="7 8" key="1">
    <citation type="journal article" date="2022" name="Nat. Ecol. Evol.">
        <title>A masculinizing supergene underlies an exaggerated male reproductive morph in a spider.</title>
        <authorList>
            <person name="Hendrickx F."/>
            <person name="De Corte Z."/>
            <person name="Sonet G."/>
            <person name="Van Belleghem S.M."/>
            <person name="Kostlbacher S."/>
            <person name="Vangestel C."/>
        </authorList>
    </citation>
    <scope>NUCLEOTIDE SEQUENCE [LARGE SCALE GENOMIC DNA]</scope>
    <source>
        <strain evidence="7">W744_W776</strain>
    </source>
</reference>
<gene>
    <name evidence="7" type="ORF">JTE90_024236</name>
</gene>
<keyword evidence="4 6" id="KW-1133">Transmembrane helix</keyword>
<feature type="transmembrane region" description="Helical" evidence="6">
    <location>
        <begin position="27"/>
        <end position="55"/>
    </location>
</feature>
<feature type="transmembrane region" description="Helical" evidence="6">
    <location>
        <begin position="132"/>
        <end position="154"/>
    </location>
</feature>
<evidence type="ECO:0000313" key="7">
    <source>
        <dbReference type="EMBL" id="KAG8176573.1"/>
    </source>
</evidence>